<dbReference type="RefSeq" id="YP_010651965.1">
    <property type="nucleotide sequence ID" value="NC_070784.1"/>
</dbReference>
<dbReference type="EMBL" id="MW822145">
    <property type="protein sequence ID" value="QWT30008.1"/>
    <property type="molecule type" value="Genomic_DNA"/>
</dbReference>
<sequence length="58" mass="7317">MKVTNLYIYGNSEYLRRLEEDYVFMGRQVRLEDDRLIVFALPKRRNKQKVQKRNRRRR</sequence>
<organism evidence="1 2">
    <name type="scientific">Streptomyces phage TunaTartare</name>
    <dbReference type="NCBI Taxonomy" id="2848887"/>
    <lineage>
        <taxon>Viruses</taxon>
        <taxon>Duplodnaviria</taxon>
        <taxon>Heunggongvirae</taxon>
        <taxon>Uroviricota</taxon>
        <taxon>Caudoviricetes</taxon>
        <taxon>Stanwilliamsviridae</taxon>
        <taxon>Loccivirinae</taxon>
        <taxon>Faustvirus</taxon>
        <taxon>Faustvirus tunatartare</taxon>
    </lineage>
</organism>
<name>A0A8F2E6P6_9CAUD</name>
<reference evidence="1 2" key="1">
    <citation type="submission" date="2021-03" db="EMBL/GenBank/DDBJ databases">
        <authorList>
            <person name="Alqahtani R."/>
            <person name="Behailu E."/>
            <person name="Cappabianca D.W."/>
            <person name="Csanadi-Schwartz K.M."/>
            <person name="Dalal A.S."/>
            <person name="Fahim M.S."/>
            <person name="Franklin J.M."/>
            <person name="Gluckman M.H."/>
            <person name="Levine C.J."/>
            <person name="Martin N."/>
            <person name="Milza N."/>
            <person name="Najmabadi R."/>
            <person name="Newman A.M."/>
            <person name="Pajunar M."/>
            <person name="Qalawee I."/>
            <person name="Rizvi A."/>
            <person name="Samuel A."/>
            <person name="Smith A."/>
            <person name="Swann F.E."/>
            <person name="Sweeney P."/>
            <person name="Torres N.R."/>
            <person name="Ventrone L."/>
            <person name="Ventura L."/>
            <person name="Wroe M."/>
            <person name="Acquaye N.A."/>
            <person name="Agnes T.J."/>
            <person name="Ahmed A."/>
            <person name="Ahmed S."/>
            <person name="Amodu B.A."/>
            <person name="Arefeayne N.F."/>
            <person name="Asamoah-Frimpong E.A."/>
            <person name="Attaran A."/>
            <person name="Barragan J.M."/>
            <person name="Baumgarten L.N."/>
            <person name="Berhane B."/>
            <person name="Beyene A."/>
            <person name="Bhattarai B."/>
            <person name="Biondokin D.V."/>
            <person name="Boone B.K."/>
            <person name="Burney S.Z."/>
            <person name="Cayanan J.T."/>
            <person name="Cesta G."/>
            <person name="Chang J."/>
            <person name="Chavez J."/>
            <person name="Chorbajian C."/>
            <person name="Christian S."/>
            <person name="Corns J.R."/>
            <person name="Corns N.R."/>
            <person name="Cowan J.T."/>
            <person name="Coyne C."/>
            <person name="Dadzie B."/>
            <person name="Datu D.V."/>
            <person name="Deng B.C."/>
            <person name="Der L."/>
            <person name="Dickerson K."/>
            <person name="Dozier E."/>
            <person name="Egbunine A.O."/>
            <person name="Farooq M."/>
            <person name="Fonge A.E."/>
            <person name="Ghomsi-Nono M.P."/>
            <person name="Giampietro H."/>
            <person name="Gunnison R.P."/>
            <person name="Han S.H."/>
            <person name="Hennigan A.J."/>
            <person name="Hong A.N."/>
            <person name="Ijomor E.C."/>
            <person name="Jalali A."/>
            <person name="Jamil T.Z."/>
            <person name="Jenkins C.R."/>
            <person name="Joseph M.A."/>
            <person name="Jowanowitch O.J."/>
            <person name="Kang D."/>
            <person name="Khan A."/>
            <person name="Khan Z.K."/>
            <person name="Kiewe T."/>
            <person name="Kjerulf A.B."/>
            <person name="Kolosey V."/>
            <person name="Kurup M."/>
            <person name="Lee V.H."/>
            <person name="Llontop-Maldonado V."/>
            <person name="Long P."/>
            <person name="Lu N."/>
            <person name="Majekodunmi A."/>
            <person name="Malik H.W."/>
            <person name="Marcellino S.C."/>
            <person name="Martinez L.A."/>
            <person name="Meher F.N."/>
            <person name="Michelin M.A."/>
            <person name="Mitchell K.G."/>
            <person name="Mullens W.J."/>
            <person name="Nwakama C."/>
            <person name="Nwosu F.T."/>
            <person name="Oboh E.C."/>
            <person name="Odujinrin O."/>
            <person name="Ogunsan O."/>
            <person name="O'Neill K."/>
            <person name="Oxlaj J.A."/>
            <person name="Patel A.K."/>
            <person name="Patel B.R."/>
            <person name="Pham Q."/>
            <person name="Porter J."/>
            <person name="Portes J."/>
            <person name="Prokopenko A."/>
            <person name="Quraishi M."/>
            <person name="Qureshi M."/>
            <person name="Rivera A."/>
            <person name="Rubalsky V."/>
            <person name="Saikali Y."/>
            <person name="Saqaf K."/>
            <person name="Saroya S.R."/>
            <person name="Seas A."/>
            <person name="Shadrick R.E."/>
            <person name="Sharda N."/>
            <person name="Sigindere M.T."/>
            <person name="Simbi V.G."/>
            <person name="Thuzar C."/>
            <person name="Tran K."/>
            <person name="Tran V.D."/>
            <person name="Trang W."/>
            <person name="Vaishnav N."/>
            <person name="Vuong K."/>
            <person name="Walker C."/>
            <person name="Wallace S.A."/>
            <person name="Warfield J.C."/>
            <person name="Wikina T."/>
            <person name="Wobbeking F.T."/>
            <person name="Worrent L.D."/>
            <person name="Yan T."/>
            <person name="Zehra A."/>
            <person name="Avazpour P."/>
            <person name="Kim F.M."/>
            <person name="Mason K."/>
            <person name="Nguyen D.A."/>
            <person name="Pettit S.M."/>
            <person name="Zhou O.J."/>
            <person name="Brissett D.L."/>
            <person name="Gualtieri C."/>
            <person name="Hufford T.M."/>
            <person name="Ko J.M."/>
            <person name="Novak J.K."/>
            <person name="Smith Z.M."/>
            <person name="Mayer-Bacon C."/>
            <person name="Erill I."/>
            <person name="Caruso S.M."/>
            <person name="Garlena R.A."/>
            <person name="Russell D.A."/>
            <person name="Pope W.H."/>
            <person name="Jacobs-Sera D."/>
            <person name="Hatfull G.F."/>
        </authorList>
    </citation>
    <scope>NUCLEOTIDE SEQUENCE [LARGE SCALE GENOMIC DNA]</scope>
</reference>
<evidence type="ECO:0000313" key="2">
    <source>
        <dbReference type="Proteomes" id="UP000683399"/>
    </source>
</evidence>
<dbReference type="GeneID" id="77927702"/>
<gene>
    <name evidence="1" type="primary">134</name>
    <name evidence="1" type="ORF">SEA_TUNATARTARE_134</name>
</gene>
<protein>
    <submittedName>
        <fullName evidence="1">Uncharacterized protein</fullName>
    </submittedName>
</protein>
<accession>A0A8F2E6P6</accession>
<keyword evidence="2" id="KW-1185">Reference proteome</keyword>
<dbReference type="KEGG" id="vg:77927702"/>
<proteinExistence type="predicted"/>
<evidence type="ECO:0000313" key="1">
    <source>
        <dbReference type="EMBL" id="QWT30008.1"/>
    </source>
</evidence>
<dbReference type="Proteomes" id="UP000683399">
    <property type="component" value="Segment"/>
</dbReference>